<protein>
    <submittedName>
        <fullName evidence="8">MATE family efflux transporter</fullName>
    </submittedName>
</protein>
<reference evidence="8 9" key="1">
    <citation type="submission" date="2023-04" db="EMBL/GenBank/DDBJ databases">
        <title>Fusibacter bizertensis strain WBS, isolated from littoral bottom sediments of the Arctic seas - biochemical and genomic analysis.</title>
        <authorList>
            <person name="Brioukhanov A.L."/>
        </authorList>
    </citation>
    <scope>NUCLEOTIDE SEQUENCE [LARGE SCALE GENOMIC DNA]</scope>
    <source>
        <strain evidence="8 9">WBS</strain>
    </source>
</reference>
<dbReference type="EMBL" id="JARYZI010000003">
    <property type="protein sequence ID" value="MDH8677566.1"/>
    <property type="molecule type" value="Genomic_DNA"/>
</dbReference>
<dbReference type="RefSeq" id="WP_281093387.1">
    <property type="nucleotide sequence ID" value="NZ_JARYZI010000003.1"/>
</dbReference>
<proteinExistence type="predicted"/>
<dbReference type="InterPro" id="IPR047135">
    <property type="entry name" value="YsiQ"/>
</dbReference>
<sequence>MSRIDENTNPVKLAVPIFIELLLFMFMGNVDAIMLSKYSDSAVAAVGNANQITNTLLILFNITSAATGIMVAQYIGASKKEDLNKIYTLGYGMNLVLALMLGLSFSVFQADFFNLVKMPKELFVDAKAYLSVIMTFLFVPAFFSLSSVILKSHGITKLSMYLAILMNIVNIIGNYTFLFGPFGLPILGVKGVAISTVLSRGLAVLIMVVILIKNLNMSVKIKHLLPFPKQLFKQFMKLGLPSAGEPISYQFSQMVIFTFINMMGTTTVTTKIYVQIIVWFTFLGSMAIAQANQIVVGQLVGAGKEDAAYRITLKSFRQSLAYTVVISLIFITLRYKLIGIFSSNKEIVTLGATILLIDIFVEIGRVSNLVIISALKAAGDVNFPVGVGIFSMWLVSTLFAYVLGIHFGLGLVGIWIAMAADEILRGVIMFFRLKSGKWRGKRIVTG</sequence>
<evidence type="ECO:0000313" key="8">
    <source>
        <dbReference type="EMBL" id="MDH8677566.1"/>
    </source>
</evidence>
<feature type="transmembrane region" description="Helical" evidence="7">
    <location>
        <begin position="128"/>
        <end position="150"/>
    </location>
</feature>
<evidence type="ECO:0000256" key="3">
    <source>
        <dbReference type="ARBA" id="ARBA00022475"/>
    </source>
</evidence>
<dbReference type="PANTHER" id="PTHR42925:SF1">
    <property type="entry name" value="VIRULENCE FACTOR MVIN"/>
    <property type="match status" value="1"/>
</dbReference>
<evidence type="ECO:0000256" key="2">
    <source>
        <dbReference type="ARBA" id="ARBA00022448"/>
    </source>
</evidence>
<dbReference type="PIRSF" id="PIRSF006603">
    <property type="entry name" value="DinF"/>
    <property type="match status" value="1"/>
</dbReference>
<feature type="transmembrane region" description="Helical" evidence="7">
    <location>
        <begin position="409"/>
        <end position="433"/>
    </location>
</feature>
<feature type="transmembrane region" description="Helical" evidence="7">
    <location>
        <begin position="383"/>
        <end position="403"/>
    </location>
</feature>
<evidence type="ECO:0000256" key="6">
    <source>
        <dbReference type="ARBA" id="ARBA00023136"/>
    </source>
</evidence>
<evidence type="ECO:0000256" key="4">
    <source>
        <dbReference type="ARBA" id="ARBA00022692"/>
    </source>
</evidence>
<dbReference type="PANTHER" id="PTHR42925">
    <property type="entry name" value="MULTIDRUG AND TOXIN EFFLUX PROTEIN MATE FAMILY"/>
    <property type="match status" value="1"/>
</dbReference>
<keyword evidence="3" id="KW-1003">Cell membrane</keyword>
<feature type="transmembrane region" description="Helical" evidence="7">
    <location>
        <begin position="192"/>
        <end position="212"/>
    </location>
</feature>
<evidence type="ECO:0000256" key="7">
    <source>
        <dbReference type="SAM" id="Phobius"/>
    </source>
</evidence>
<keyword evidence="9" id="KW-1185">Reference proteome</keyword>
<accession>A0ABT6NAW6</accession>
<evidence type="ECO:0000256" key="5">
    <source>
        <dbReference type="ARBA" id="ARBA00022989"/>
    </source>
</evidence>
<feature type="transmembrane region" description="Helical" evidence="7">
    <location>
        <begin position="320"/>
        <end position="341"/>
    </location>
</feature>
<keyword evidence="6 7" id="KW-0472">Membrane</keyword>
<feature type="transmembrane region" description="Helical" evidence="7">
    <location>
        <begin position="12"/>
        <end position="35"/>
    </location>
</feature>
<name>A0ABT6NAW6_9FIRM</name>
<dbReference type="InterPro" id="IPR048279">
    <property type="entry name" value="MdtK-like"/>
</dbReference>
<dbReference type="Pfam" id="PF01554">
    <property type="entry name" value="MatE"/>
    <property type="match status" value="2"/>
</dbReference>
<keyword evidence="2" id="KW-0813">Transport</keyword>
<dbReference type="InterPro" id="IPR002528">
    <property type="entry name" value="MATE_fam"/>
</dbReference>
<keyword evidence="5 7" id="KW-1133">Transmembrane helix</keyword>
<organism evidence="8 9">
    <name type="scientific">Fusibacter bizertensis</name>
    <dbReference type="NCBI Taxonomy" id="1488331"/>
    <lineage>
        <taxon>Bacteria</taxon>
        <taxon>Bacillati</taxon>
        <taxon>Bacillota</taxon>
        <taxon>Clostridia</taxon>
        <taxon>Eubacteriales</taxon>
        <taxon>Eubacteriales Family XII. Incertae Sedis</taxon>
        <taxon>Fusibacter</taxon>
    </lineage>
</organism>
<keyword evidence="4 7" id="KW-0812">Transmembrane</keyword>
<comment type="caution">
    <text evidence="8">The sequence shown here is derived from an EMBL/GenBank/DDBJ whole genome shotgun (WGS) entry which is preliminary data.</text>
</comment>
<gene>
    <name evidence="8" type="ORF">QE109_05380</name>
</gene>
<feature type="transmembrane region" description="Helical" evidence="7">
    <location>
        <begin position="347"/>
        <end position="371"/>
    </location>
</feature>
<feature type="transmembrane region" description="Helical" evidence="7">
    <location>
        <begin position="89"/>
        <end position="108"/>
    </location>
</feature>
<evidence type="ECO:0000256" key="1">
    <source>
        <dbReference type="ARBA" id="ARBA00004651"/>
    </source>
</evidence>
<evidence type="ECO:0000313" key="9">
    <source>
        <dbReference type="Proteomes" id="UP001158045"/>
    </source>
</evidence>
<dbReference type="CDD" id="cd13134">
    <property type="entry name" value="MATE_like_8"/>
    <property type="match status" value="1"/>
</dbReference>
<dbReference type="NCBIfam" id="TIGR00797">
    <property type="entry name" value="matE"/>
    <property type="match status" value="1"/>
</dbReference>
<comment type="subcellular location">
    <subcellularLocation>
        <location evidence="1">Cell membrane</location>
        <topology evidence="1">Multi-pass membrane protein</topology>
    </subcellularLocation>
</comment>
<feature type="transmembrane region" description="Helical" evidence="7">
    <location>
        <begin position="162"/>
        <end position="180"/>
    </location>
</feature>
<feature type="transmembrane region" description="Helical" evidence="7">
    <location>
        <begin position="55"/>
        <end position="77"/>
    </location>
</feature>
<dbReference type="Proteomes" id="UP001158045">
    <property type="component" value="Unassembled WGS sequence"/>
</dbReference>